<evidence type="ECO:0000256" key="2">
    <source>
        <dbReference type="ARBA" id="ARBA00022777"/>
    </source>
</evidence>
<name>A0ABM8ZMN1_9VIBR</name>
<organism evidence="6 7">
    <name type="scientific">Vibrio hippocampi</name>
    <dbReference type="NCBI Taxonomy" id="654686"/>
    <lineage>
        <taxon>Bacteria</taxon>
        <taxon>Pseudomonadati</taxon>
        <taxon>Pseudomonadota</taxon>
        <taxon>Gammaproteobacteria</taxon>
        <taxon>Vibrionales</taxon>
        <taxon>Vibrionaceae</taxon>
        <taxon>Vibrio</taxon>
    </lineage>
</organism>
<dbReference type="Pfam" id="PF02518">
    <property type="entry name" value="HATPase_c"/>
    <property type="match status" value="1"/>
</dbReference>
<evidence type="ECO:0000259" key="4">
    <source>
        <dbReference type="Pfam" id="PF02518"/>
    </source>
</evidence>
<feature type="domain" description="Signal transduction histidine kinase subgroup 3 dimerisation and phosphoacceptor" evidence="5">
    <location>
        <begin position="138"/>
        <end position="201"/>
    </location>
</feature>
<evidence type="ECO:0000256" key="1">
    <source>
        <dbReference type="ARBA" id="ARBA00022679"/>
    </source>
</evidence>
<evidence type="ECO:0000259" key="5">
    <source>
        <dbReference type="Pfam" id="PF07730"/>
    </source>
</evidence>
<dbReference type="Gene3D" id="3.30.565.10">
    <property type="entry name" value="Histidine kinase-like ATPase, C-terminal domain"/>
    <property type="match status" value="1"/>
</dbReference>
<dbReference type="Gene3D" id="1.20.5.1930">
    <property type="match status" value="1"/>
</dbReference>
<dbReference type="EMBL" id="CAKLCM010000003">
    <property type="protein sequence ID" value="CAH0529781.1"/>
    <property type="molecule type" value="Genomic_DNA"/>
</dbReference>
<evidence type="ECO:0008006" key="8">
    <source>
        <dbReference type="Google" id="ProtNLM"/>
    </source>
</evidence>
<proteinExistence type="predicted"/>
<dbReference type="SUPFAM" id="SSF55874">
    <property type="entry name" value="ATPase domain of HSP90 chaperone/DNA topoisomerase II/histidine kinase"/>
    <property type="match status" value="1"/>
</dbReference>
<dbReference type="RefSeq" id="WP_237486343.1">
    <property type="nucleotide sequence ID" value="NZ_CAKLCM010000003.1"/>
</dbReference>
<dbReference type="InterPro" id="IPR050482">
    <property type="entry name" value="Sensor_HK_TwoCompSys"/>
</dbReference>
<gene>
    <name evidence="6" type="ORF">VHP8226_03537</name>
</gene>
<reference evidence="6" key="1">
    <citation type="submission" date="2021-12" db="EMBL/GenBank/DDBJ databases">
        <authorList>
            <person name="Rodrigo-Torres L."/>
            <person name="Arahal R. D."/>
            <person name="Lucena T."/>
        </authorList>
    </citation>
    <scope>NUCLEOTIDE SEQUENCE</scope>
    <source>
        <strain evidence="6">CECT 8226</strain>
    </source>
</reference>
<dbReference type="InterPro" id="IPR035965">
    <property type="entry name" value="PAS-like_dom_sf"/>
</dbReference>
<dbReference type="InterPro" id="IPR011712">
    <property type="entry name" value="Sig_transdc_His_kin_sub3_dim/P"/>
</dbReference>
<sequence>MNDILLGKWSVDRNGNFTEVSAPTLRILGLSSGASITLADYVCMISEKDRQTYLDARYDAYQHGELKMDYRLVINGQVKWIREVSQFDIQSDNSDKPATTLIQDISEFRMNGTGDSAKQLSGVSRELASSMLAISEQERKKAAKALHDDVSQRLAVVSIELGSVNDAEAPTTTIHKVKKIKSDLVSISDEIHKLSRQLYPSVIEHLGFVEALRSEIDNFQRRERIDAKFITDIESITIERKVELALFRMVQEALSNIAMHSEAYLVSVKLTQVDDCLLLQIEDNGMGFDVENNQEKTGHGLRSMDARARFINARLSISSKEFQGTKIELIVPLS</sequence>
<dbReference type="SUPFAM" id="SSF55785">
    <property type="entry name" value="PYP-like sensor domain (PAS domain)"/>
    <property type="match status" value="1"/>
</dbReference>
<dbReference type="CDD" id="cd16917">
    <property type="entry name" value="HATPase_UhpB-NarQ-NarX-like"/>
    <property type="match status" value="1"/>
</dbReference>
<keyword evidence="1" id="KW-0808">Transferase</keyword>
<evidence type="ECO:0000313" key="7">
    <source>
        <dbReference type="Proteomes" id="UP000838160"/>
    </source>
</evidence>
<keyword evidence="3" id="KW-0902">Two-component regulatory system</keyword>
<protein>
    <recommendedName>
        <fullName evidence="8">Histidine kinase</fullName>
    </recommendedName>
</protein>
<dbReference type="InterPro" id="IPR003594">
    <property type="entry name" value="HATPase_dom"/>
</dbReference>
<dbReference type="PANTHER" id="PTHR24421">
    <property type="entry name" value="NITRATE/NITRITE SENSOR PROTEIN NARX-RELATED"/>
    <property type="match status" value="1"/>
</dbReference>
<evidence type="ECO:0000313" key="6">
    <source>
        <dbReference type="EMBL" id="CAH0529781.1"/>
    </source>
</evidence>
<keyword evidence="7" id="KW-1185">Reference proteome</keyword>
<keyword evidence="2" id="KW-0418">Kinase</keyword>
<dbReference type="Pfam" id="PF07730">
    <property type="entry name" value="HisKA_3"/>
    <property type="match status" value="1"/>
</dbReference>
<dbReference type="InterPro" id="IPR036890">
    <property type="entry name" value="HATPase_C_sf"/>
</dbReference>
<comment type="caution">
    <text evidence="6">The sequence shown here is derived from an EMBL/GenBank/DDBJ whole genome shotgun (WGS) entry which is preliminary data.</text>
</comment>
<accession>A0ABM8ZMN1</accession>
<evidence type="ECO:0000256" key="3">
    <source>
        <dbReference type="ARBA" id="ARBA00023012"/>
    </source>
</evidence>
<feature type="domain" description="Histidine kinase/HSP90-like ATPase" evidence="4">
    <location>
        <begin position="243"/>
        <end position="333"/>
    </location>
</feature>
<dbReference type="Proteomes" id="UP000838160">
    <property type="component" value="Unassembled WGS sequence"/>
</dbReference>
<dbReference type="PANTHER" id="PTHR24421:SF59">
    <property type="entry name" value="OXYGEN SENSOR HISTIDINE KINASE NREB"/>
    <property type="match status" value="1"/>
</dbReference>